<dbReference type="Gene3D" id="3.30.40.100">
    <property type="match status" value="1"/>
</dbReference>
<keyword evidence="1" id="KW-0479">Metal-binding</keyword>
<reference evidence="5 6" key="1">
    <citation type="journal article" date="2019" name="Sci. Rep.">
        <title>Orb-weaving spider Araneus ventricosus genome elucidates the spidroin gene catalogue.</title>
        <authorList>
            <person name="Kono N."/>
            <person name="Nakamura H."/>
            <person name="Ohtoshi R."/>
            <person name="Moran D.A.P."/>
            <person name="Shinohara A."/>
            <person name="Yoshida Y."/>
            <person name="Fujiwara M."/>
            <person name="Mori M."/>
            <person name="Tomita M."/>
            <person name="Arakawa K."/>
        </authorList>
    </citation>
    <scope>NUCLEOTIDE SEQUENCE [LARGE SCALE GENOMIC DNA]</scope>
</reference>
<evidence type="ECO:0000256" key="3">
    <source>
        <dbReference type="ARBA" id="ARBA00022833"/>
    </source>
</evidence>
<sequence length="151" mass="17942">MRDVYHEKIQRKFRKDLEWNEPNRREKKRVTSGSSLPETFSHTTSNVGWVNTQWVAPGTSARDLLQHWNEYYMNNDFGIGIECSQCKKWRLTYQFQESKEVPTDWNCSMWKISKKKRGNCNIPSNLTEEDFALEKYPPGAMVWAKLPGFDW</sequence>
<dbReference type="AlphaFoldDB" id="A0A4Y2V5Y7"/>
<keyword evidence="2" id="KW-0863">Zinc-finger</keyword>
<name>A0A4Y2V5Y7_ARAVE</name>
<evidence type="ECO:0000259" key="4">
    <source>
        <dbReference type="PROSITE" id="PS51050"/>
    </source>
</evidence>
<dbReference type="EMBL" id="BGPR01043403">
    <property type="protein sequence ID" value="GBO19988.1"/>
    <property type="molecule type" value="Genomic_DNA"/>
</dbReference>
<evidence type="ECO:0000313" key="5">
    <source>
        <dbReference type="EMBL" id="GBO19988.1"/>
    </source>
</evidence>
<evidence type="ECO:0000256" key="2">
    <source>
        <dbReference type="ARBA" id="ARBA00022771"/>
    </source>
</evidence>
<dbReference type="InterPro" id="IPR011124">
    <property type="entry name" value="Znf_CW"/>
</dbReference>
<keyword evidence="3" id="KW-0862">Zinc</keyword>
<keyword evidence="6" id="KW-1185">Reference proteome</keyword>
<accession>A0A4Y2V5Y7</accession>
<dbReference type="Proteomes" id="UP000499080">
    <property type="component" value="Unassembled WGS sequence"/>
</dbReference>
<feature type="domain" description="CW-type" evidence="4">
    <location>
        <begin position="62"/>
        <end position="128"/>
    </location>
</feature>
<evidence type="ECO:0000256" key="1">
    <source>
        <dbReference type="ARBA" id="ARBA00022723"/>
    </source>
</evidence>
<comment type="caution">
    <text evidence="5">The sequence shown here is derived from an EMBL/GenBank/DDBJ whole genome shotgun (WGS) entry which is preliminary data.</text>
</comment>
<evidence type="ECO:0000313" key="6">
    <source>
        <dbReference type="Proteomes" id="UP000499080"/>
    </source>
</evidence>
<dbReference type="GO" id="GO:0008270">
    <property type="term" value="F:zinc ion binding"/>
    <property type="evidence" value="ECO:0007669"/>
    <property type="project" value="UniProtKB-KW"/>
</dbReference>
<proteinExistence type="predicted"/>
<dbReference type="PROSITE" id="PS51050">
    <property type="entry name" value="ZF_CW"/>
    <property type="match status" value="1"/>
</dbReference>
<gene>
    <name evidence="5" type="ORF">AVEN_170446_1</name>
</gene>
<protein>
    <recommendedName>
        <fullName evidence="4">CW-type domain-containing protein</fullName>
    </recommendedName>
</protein>
<organism evidence="5 6">
    <name type="scientific">Araneus ventricosus</name>
    <name type="common">Orbweaver spider</name>
    <name type="synonym">Epeira ventricosa</name>
    <dbReference type="NCBI Taxonomy" id="182803"/>
    <lineage>
        <taxon>Eukaryota</taxon>
        <taxon>Metazoa</taxon>
        <taxon>Ecdysozoa</taxon>
        <taxon>Arthropoda</taxon>
        <taxon>Chelicerata</taxon>
        <taxon>Arachnida</taxon>
        <taxon>Araneae</taxon>
        <taxon>Araneomorphae</taxon>
        <taxon>Entelegynae</taxon>
        <taxon>Araneoidea</taxon>
        <taxon>Araneidae</taxon>
        <taxon>Araneus</taxon>
    </lineage>
</organism>
<dbReference type="Pfam" id="PF07496">
    <property type="entry name" value="zf-CW"/>
    <property type="match status" value="1"/>
</dbReference>